<dbReference type="EMBL" id="FTNK01000005">
    <property type="protein sequence ID" value="SIQ93198.1"/>
    <property type="molecule type" value="Genomic_DNA"/>
</dbReference>
<reference evidence="1 2" key="1">
    <citation type="submission" date="2017-01" db="EMBL/GenBank/DDBJ databases">
        <authorList>
            <person name="Varghese N."/>
            <person name="Submissions S."/>
        </authorList>
    </citation>
    <scope>NUCLEOTIDE SEQUENCE [LARGE SCALE GENOMIC DNA]</scope>
    <source>
        <strain evidence="1 2">ATCC 23464</strain>
    </source>
</reference>
<evidence type="ECO:0000313" key="2">
    <source>
        <dbReference type="Proteomes" id="UP000186666"/>
    </source>
</evidence>
<organism evidence="1 2">
    <name type="scientific">Paenibacillus macquariensis</name>
    <dbReference type="NCBI Taxonomy" id="948756"/>
    <lineage>
        <taxon>Bacteria</taxon>
        <taxon>Bacillati</taxon>
        <taxon>Bacillota</taxon>
        <taxon>Bacilli</taxon>
        <taxon>Bacillales</taxon>
        <taxon>Paenibacillaceae</taxon>
        <taxon>Paenibacillus</taxon>
    </lineage>
</organism>
<protein>
    <submittedName>
        <fullName evidence="1">Uncharacterized protein</fullName>
    </submittedName>
</protein>
<dbReference type="Proteomes" id="UP000186666">
    <property type="component" value="Unassembled WGS sequence"/>
</dbReference>
<proteinExistence type="predicted"/>
<comment type="caution">
    <text evidence="1">The sequence shown here is derived from an EMBL/GenBank/DDBJ whole genome shotgun (WGS) entry which is preliminary data.</text>
</comment>
<gene>
    <name evidence="1" type="ORF">SAMN05421578_105106</name>
</gene>
<accession>A0ABY1JX48</accession>
<evidence type="ECO:0000313" key="1">
    <source>
        <dbReference type="EMBL" id="SIQ93198.1"/>
    </source>
</evidence>
<keyword evidence="2" id="KW-1185">Reference proteome</keyword>
<sequence>MSETVTAKTYWVWTDKAATKNPAYSRSGEPIWEDKRYEAPKQWLTDGLIQDAEDVDKEGQTTIFDFI</sequence>
<name>A0ABY1JX48_9BACL</name>
<dbReference type="RefSeq" id="WP_068586888.1">
    <property type="nucleotide sequence ID" value="NZ_FTNK01000005.1"/>
</dbReference>